<feature type="region of interest" description="Disordered" evidence="1">
    <location>
        <begin position="393"/>
        <end position="439"/>
    </location>
</feature>
<keyword evidence="4" id="KW-1185">Reference proteome</keyword>
<dbReference type="OrthoDB" id="67516at2759"/>
<gene>
    <name evidence="3" type="ORF">M5D96_008146</name>
</gene>
<name>A0A9Q0BNY0_9MUSC</name>
<feature type="region of interest" description="Disordered" evidence="1">
    <location>
        <begin position="123"/>
        <end position="174"/>
    </location>
</feature>
<dbReference type="PROSITE" id="PS50003">
    <property type="entry name" value="PH_DOMAIN"/>
    <property type="match status" value="1"/>
</dbReference>
<dbReference type="PANTHER" id="PTHR45960:SF2">
    <property type="entry name" value="PROTEIN DAUGHTER OF SEVENLESS"/>
    <property type="match status" value="1"/>
</dbReference>
<dbReference type="EMBL" id="JAMKOV010000006">
    <property type="protein sequence ID" value="KAI8039422.1"/>
    <property type="molecule type" value="Genomic_DNA"/>
</dbReference>
<feature type="domain" description="PH" evidence="2">
    <location>
        <begin position="3"/>
        <end position="113"/>
    </location>
</feature>
<feature type="region of interest" description="Disordered" evidence="1">
    <location>
        <begin position="688"/>
        <end position="724"/>
    </location>
</feature>
<feature type="compositionally biased region" description="Polar residues" evidence="1">
    <location>
        <begin position="365"/>
        <end position="381"/>
    </location>
</feature>
<feature type="compositionally biased region" description="Low complexity" evidence="1">
    <location>
        <begin position="345"/>
        <end position="357"/>
    </location>
</feature>
<dbReference type="SUPFAM" id="SSF50729">
    <property type="entry name" value="PH domain-like"/>
    <property type="match status" value="1"/>
</dbReference>
<organism evidence="3 4">
    <name type="scientific">Drosophila gunungcola</name>
    <name type="common">fruit fly</name>
    <dbReference type="NCBI Taxonomy" id="103775"/>
    <lineage>
        <taxon>Eukaryota</taxon>
        <taxon>Metazoa</taxon>
        <taxon>Ecdysozoa</taxon>
        <taxon>Arthropoda</taxon>
        <taxon>Hexapoda</taxon>
        <taxon>Insecta</taxon>
        <taxon>Pterygota</taxon>
        <taxon>Neoptera</taxon>
        <taxon>Endopterygota</taxon>
        <taxon>Diptera</taxon>
        <taxon>Brachycera</taxon>
        <taxon>Muscomorpha</taxon>
        <taxon>Ephydroidea</taxon>
        <taxon>Drosophilidae</taxon>
        <taxon>Drosophila</taxon>
        <taxon>Sophophora</taxon>
    </lineage>
</organism>
<sequence length="888" mass="96320">MDRTFYEGWLIKSPPTKRIWRARWRRRWFTLKQGEIPEQFCLEYYTDHNCRKLKGVIDLDQCEQVDCGLRLENRKQKFQYMFDIKTPKRTYYLAAETEADMRDWVNCICQVCHLHDTKQSNELPLGAVGADDNRTQHTSSSGGLSNSTQNTTTTSLHSSAGTTAANAGGAAAQLRRPAVIEQQPMPSNAGNNNSDSVYVNTEYSNRETMLCDANFDQQDLLSAAQQQPPPSPATALYLNHSALIQAQAAAEAAKQQLQQHQQQQLARLAVNANGVVRKLPEHLVLTQQTLAEATAQQHSSSSSVQASPALSTASGPYIPISECFSGTPRFLTGSAIPGGADVAIPNNPTTPLNNLDPKFYDTPRSHNNIGLNLTNDQSNSPKITNLSLQQLANTNASKQRSDSDSESVFTDDDEWAHPLPLRENVDRSTRPSDSSIENESFVLTYSQRFSKMPEEGGAVVPPTDKNSKLAGAASLADAGDQRTLEKPANVLKNKNNLILDFKENEKIPRDLPQLSDTENTSPAIVARRNAHSATIEESYDIPRSHQLPYYNLNQLLSERPVTSPHNSNPIAASTPNLMAAGLGSMTAILTAANPAQIGAAQPVASSPTSARTLPRHCYTNAAPTKMEGNVFRYDFVEQADCPPVNRKLKPKGVGGLPAVEDKPPEEFPAKPPVGVEHLTSKLGAAQLQQPIGPPSVDRKCKPNAYKLGTSATMSPSTRRSSGAPLSMVLPHETDVHSAAGASFFHETRTLPRQPHRQHPNSPGSMSVQHQRTASAAAAMMSLVGSAAAAAAAAPKQQPPAQAEHKLQYFDLDVTNKPPLLNRSSMSVGNLYSQGGNAASGIRLAGVDAGGARAPVPSSVVYNFVDFVKTEAFKRIREERQSNESSGNK</sequence>
<accession>A0A9Q0BNY0</accession>
<dbReference type="GO" id="GO:0005737">
    <property type="term" value="C:cytoplasm"/>
    <property type="evidence" value="ECO:0007669"/>
    <property type="project" value="TreeGrafter"/>
</dbReference>
<dbReference type="FunFam" id="2.30.29.30:FF:000286">
    <property type="entry name" value="PH-protein kinase domain containing protein"/>
    <property type="match status" value="1"/>
</dbReference>
<evidence type="ECO:0000259" key="2">
    <source>
        <dbReference type="PROSITE" id="PS50003"/>
    </source>
</evidence>
<dbReference type="Proteomes" id="UP001059596">
    <property type="component" value="Unassembled WGS sequence"/>
</dbReference>
<dbReference type="Gene3D" id="2.30.29.30">
    <property type="entry name" value="Pleckstrin-homology domain (PH domain)/Phosphotyrosine-binding domain (PTB)"/>
    <property type="match status" value="1"/>
</dbReference>
<dbReference type="GO" id="GO:0035591">
    <property type="term" value="F:signaling adaptor activity"/>
    <property type="evidence" value="ECO:0007669"/>
    <property type="project" value="TreeGrafter"/>
</dbReference>
<proteinExistence type="predicted"/>
<dbReference type="AlphaFoldDB" id="A0A9Q0BNY0"/>
<protein>
    <recommendedName>
        <fullName evidence="2">PH domain-containing protein</fullName>
    </recommendedName>
</protein>
<comment type="caution">
    <text evidence="3">The sequence shown here is derived from an EMBL/GenBank/DDBJ whole genome shotgun (WGS) entry which is preliminary data.</text>
</comment>
<feature type="compositionally biased region" description="Low complexity" evidence="1">
    <location>
        <begin position="136"/>
        <end position="172"/>
    </location>
</feature>
<feature type="compositionally biased region" description="Polar residues" evidence="1">
    <location>
        <begin position="759"/>
        <end position="772"/>
    </location>
</feature>
<dbReference type="Pfam" id="PF00169">
    <property type="entry name" value="PH"/>
    <property type="match status" value="1"/>
</dbReference>
<dbReference type="GO" id="GO:0007165">
    <property type="term" value="P:signal transduction"/>
    <property type="evidence" value="ECO:0007669"/>
    <property type="project" value="TreeGrafter"/>
</dbReference>
<dbReference type="InterPro" id="IPR001849">
    <property type="entry name" value="PH_domain"/>
</dbReference>
<feature type="compositionally biased region" description="Polar residues" evidence="1">
    <location>
        <begin position="709"/>
        <end position="720"/>
    </location>
</feature>
<feature type="region of interest" description="Disordered" evidence="1">
    <location>
        <begin position="345"/>
        <end position="381"/>
    </location>
</feature>
<dbReference type="CDD" id="cd13384">
    <property type="entry name" value="PH_Gab2_2"/>
    <property type="match status" value="1"/>
</dbReference>
<dbReference type="InterPro" id="IPR046355">
    <property type="entry name" value="Gab1-4-like"/>
</dbReference>
<reference evidence="3" key="1">
    <citation type="journal article" date="2023" name="Genome Biol. Evol.">
        <title>Long-read-based Genome Assembly of Drosophila gunungcola Reveals Fewer Chemosensory Genes in Flower-breeding Species.</title>
        <authorList>
            <person name="Negi A."/>
            <person name="Liao B.Y."/>
            <person name="Yeh S.D."/>
        </authorList>
    </citation>
    <scope>NUCLEOTIDE SEQUENCE</scope>
    <source>
        <strain evidence="3">Sukarami</strain>
    </source>
</reference>
<evidence type="ECO:0000313" key="3">
    <source>
        <dbReference type="EMBL" id="KAI8039422.1"/>
    </source>
</evidence>
<evidence type="ECO:0000313" key="4">
    <source>
        <dbReference type="Proteomes" id="UP001059596"/>
    </source>
</evidence>
<feature type="region of interest" description="Disordered" evidence="1">
    <location>
        <begin position="751"/>
        <end position="773"/>
    </location>
</feature>
<dbReference type="InterPro" id="IPR011993">
    <property type="entry name" value="PH-like_dom_sf"/>
</dbReference>
<evidence type="ECO:0000256" key="1">
    <source>
        <dbReference type="SAM" id="MobiDB-lite"/>
    </source>
</evidence>
<dbReference type="PANTHER" id="PTHR45960">
    <property type="entry name" value="GRB2-ASSOCIATED-BINDING PROTEIN"/>
    <property type="match status" value="1"/>
</dbReference>
<dbReference type="SMART" id="SM00233">
    <property type="entry name" value="PH"/>
    <property type="match status" value="1"/>
</dbReference>